<feature type="signal peptide" evidence="1">
    <location>
        <begin position="1"/>
        <end position="26"/>
    </location>
</feature>
<name>A0A2H0B842_9BACT</name>
<proteinExistence type="predicted"/>
<feature type="chain" id="PRO_5013970593" description="Mannosyl-glycoprotein endo-beta-N-acetylglucosamidase-like domain-containing protein" evidence="1">
    <location>
        <begin position="27"/>
        <end position="212"/>
    </location>
</feature>
<dbReference type="EMBL" id="PCSR01000068">
    <property type="protein sequence ID" value="PIP53098.1"/>
    <property type="molecule type" value="Genomic_DNA"/>
</dbReference>
<reference evidence="2 3" key="1">
    <citation type="submission" date="2017-09" db="EMBL/GenBank/DDBJ databases">
        <title>Depth-based differentiation of microbial function through sediment-hosted aquifers and enrichment of novel symbionts in the deep terrestrial subsurface.</title>
        <authorList>
            <person name="Probst A.J."/>
            <person name="Ladd B."/>
            <person name="Jarett J.K."/>
            <person name="Geller-Mcgrath D.E."/>
            <person name="Sieber C.M."/>
            <person name="Emerson J.B."/>
            <person name="Anantharaman K."/>
            <person name="Thomas B.C."/>
            <person name="Malmstrom R."/>
            <person name="Stieglmeier M."/>
            <person name="Klingl A."/>
            <person name="Woyke T."/>
            <person name="Ryan C.M."/>
            <person name="Banfield J.F."/>
        </authorList>
    </citation>
    <scope>NUCLEOTIDE SEQUENCE [LARGE SCALE GENOMIC DNA]</scope>
    <source>
        <strain evidence="2">CG23_combo_of_CG06-09_8_20_14_all_34_8</strain>
    </source>
</reference>
<sequence length="212" mass="24237">MKRLLVVGLWVPVAMISLLVCLHVYAANEENESKKISNVASNITQPYQMYKSVPKVLGEQAPNAFYIQSQDIMPRLIELYLRKNNSPMLDSYQDLILIAQEYGVDPIFMVSIAQCESNLGKKMPHEDSNDPYSCHNPFGWGIHSQGTLCFDTWQDGYKAVAEGLRKKYFNQGYDSTEDIMIKYTPPALEKQGSWAKCVNHFIDDLNNLREEM</sequence>
<dbReference type="Proteomes" id="UP000229459">
    <property type="component" value="Unassembled WGS sequence"/>
</dbReference>
<accession>A0A2H0B842</accession>
<protein>
    <recommendedName>
        <fullName evidence="4">Mannosyl-glycoprotein endo-beta-N-acetylglucosamidase-like domain-containing protein</fullName>
    </recommendedName>
</protein>
<gene>
    <name evidence="2" type="ORF">COX08_02805</name>
</gene>
<evidence type="ECO:0008006" key="4">
    <source>
        <dbReference type="Google" id="ProtNLM"/>
    </source>
</evidence>
<comment type="caution">
    <text evidence="2">The sequence shown here is derived from an EMBL/GenBank/DDBJ whole genome shotgun (WGS) entry which is preliminary data.</text>
</comment>
<keyword evidence="1" id="KW-0732">Signal</keyword>
<evidence type="ECO:0000313" key="2">
    <source>
        <dbReference type="EMBL" id="PIP53098.1"/>
    </source>
</evidence>
<dbReference type="AlphaFoldDB" id="A0A2H0B842"/>
<evidence type="ECO:0000256" key="1">
    <source>
        <dbReference type="SAM" id="SignalP"/>
    </source>
</evidence>
<organism evidence="2 3">
    <name type="scientific">Candidatus Beckwithbacteria bacterium CG23_combo_of_CG06-09_8_20_14_all_34_8</name>
    <dbReference type="NCBI Taxonomy" id="1974497"/>
    <lineage>
        <taxon>Bacteria</taxon>
        <taxon>Candidatus Beckwithiibacteriota</taxon>
    </lineage>
</organism>
<evidence type="ECO:0000313" key="3">
    <source>
        <dbReference type="Proteomes" id="UP000229459"/>
    </source>
</evidence>